<feature type="region of interest" description="Disordered" evidence="1">
    <location>
        <begin position="55"/>
        <end position="75"/>
    </location>
</feature>
<dbReference type="AlphaFoldDB" id="A0A368RWS8"/>
<protein>
    <submittedName>
        <fullName evidence="2">Uncharacterized protein</fullName>
    </submittedName>
</protein>
<evidence type="ECO:0000256" key="1">
    <source>
        <dbReference type="SAM" id="MobiDB-lite"/>
    </source>
</evidence>
<reference evidence="2" key="2">
    <citation type="submission" date="2015-07" db="EMBL/GenBank/DDBJ databases">
        <authorList>
            <person name="Noorani M."/>
        </authorList>
    </citation>
    <scope>NUCLEOTIDE SEQUENCE</scope>
    <source>
        <strain evidence="2">Yugu1</strain>
    </source>
</reference>
<sequence length="98" mass="10853">MLTNFLNLIPPFDLLDRLDKEAVRRQQLLLIALDDPVVAHLQVGRIDAMARRRSLGRRGRRRIRQTAPHPHSAAPTLAPPLVAVLSASTVLGRIRPAG</sequence>
<evidence type="ECO:0000313" key="2">
    <source>
        <dbReference type="EMBL" id="RCV34010.1"/>
    </source>
</evidence>
<gene>
    <name evidence="2" type="ORF">SETIT_7G129000v2</name>
</gene>
<reference evidence="2" key="1">
    <citation type="journal article" date="2012" name="Nat. Biotechnol.">
        <title>Reference genome sequence of the model plant Setaria.</title>
        <authorList>
            <person name="Bennetzen J.L."/>
            <person name="Schmutz J."/>
            <person name="Wang H."/>
            <person name="Percifield R."/>
            <person name="Hawkins J."/>
            <person name="Pontaroli A.C."/>
            <person name="Estep M."/>
            <person name="Feng L."/>
            <person name="Vaughn J.N."/>
            <person name="Grimwood J."/>
            <person name="Jenkins J."/>
            <person name="Barry K."/>
            <person name="Lindquist E."/>
            <person name="Hellsten U."/>
            <person name="Deshpande S."/>
            <person name="Wang X."/>
            <person name="Wu X."/>
            <person name="Mitros T."/>
            <person name="Triplett J."/>
            <person name="Yang X."/>
            <person name="Ye C.Y."/>
            <person name="Mauro-Herrera M."/>
            <person name="Wang L."/>
            <person name="Li P."/>
            <person name="Sharma M."/>
            <person name="Sharma R."/>
            <person name="Ronald P.C."/>
            <person name="Panaud O."/>
            <person name="Kellogg E.A."/>
            <person name="Brutnell T.P."/>
            <person name="Doust A.N."/>
            <person name="Tuskan G.A."/>
            <person name="Rokhsar D."/>
            <person name="Devos K.M."/>
        </authorList>
    </citation>
    <scope>NUCLEOTIDE SEQUENCE [LARGE SCALE GENOMIC DNA]</scope>
    <source>
        <strain evidence="2">Yugu1</strain>
    </source>
</reference>
<organism evidence="2">
    <name type="scientific">Setaria italica</name>
    <name type="common">Foxtail millet</name>
    <name type="synonym">Panicum italicum</name>
    <dbReference type="NCBI Taxonomy" id="4555"/>
    <lineage>
        <taxon>Eukaryota</taxon>
        <taxon>Viridiplantae</taxon>
        <taxon>Streptophyta</taxon>
        <taxon>Embryophyta</taxon>
        <taxon>Tracheophyta</taxon>
        <taxon>Spermatophyta</taxon>
        <taxon>Magnoliopsida</taxon>
        <taxon>Liliopsida</taxon>
        <taxon>Poales</taxon>
        <taxon>Poaceae</taxon>
        <taxon>PACMAD clade</taxon>
        <taxon>Panicoideae</taxon>
        <taxon>Panicodae</taxon>
        <taxon>Paniceae</taxon>
        <taxon>Cenchrinae</taxon>
        <taxon>Setaria</taxon>
    </lineage>
</organism>
<proteinExistence type="predicted"/>
<dbReference type="EMBL" id="CM003534">
    <property type="protein sequence ID" value="RCV34010.1"/>
    <property type="molecule type" value="Genomic_DNA"/>
</dbReference>
<name>A0A368RWS8_SETIT</name>
<accession>A0A368RWS8</accession>
<feature type="compositionally biased region" description="Basic residues" evidence="1">
    <location>
        <begin position="55"/>
        <end position="64"/>
    </location>
</feature>